<dbReference type="Proteomes" id="UP001500740">
    <property type="component" value="Unassembled WGS sequence"/>
</dbReference>
<evidence type="ECO:0000313" key="2">
    <source>
        <dbReference type="Proteomes" id="UP001500740"/>
    </source>
</evidence>
<gene>
    <name evidence="1" type="ORF">GCM10008935_22220</name>
</gene>
<proteinExistence type="predicted"/>
<protein>
    <submittedName>
        <fullName evidence="1">Uncharacterized protein</fullName>
    </submittedName>
</protein>
<dbReference type="EMBL" id="BAAACZ010000018">
    <property type="protein sequence ID" value="GAA0465916.1"/>
    <property type="molecule type" value="Genomic_DNA"/>
</dbReference>
<accession>A0ABP3JWH9</accession>
<comment type="caution">
    <text evidence="1">The sequence shown here is derived from an EMBL/GenBank/DDBJ whole genome shotgun (WGS) entry which is preliminary data.</text>
</comment>
<name>A0ABP3JWH9_9BACI</name>
<sequence>MLSQSTCNIDRLRLSISSVIGYRSSCEQNEQNDKNESNAIYFENGYILEISNYHRIT</sequence>
<reference evidence="2" key="1">
    <citation type="journal article" date="2019" name="Int. J. Syst. Evol. Microbiol.">
        <title>The Global Catalogue of Microorganisms (GCM) 10K type strain sequencing project: providing services to taxonomists for standard genome sequencing and annotation.</title>
        <authorList>
            <consortium name="The Broad Institute Genomics Platform"/>
            <consortium name="The Broad Institute Genome Sequencing Center for Infectious Disease"/>
            <person name="Wu L."/>
            <person name="Ma J."/>
        </authorList>
    </citation>
    <scope>NUCLEOTIDE SEQUENCE [LARGE SCALE GENOMIC DNA]</scope>
    <source>
        <strain evidence="2">JCM 14193</strain>
    </source>
</reference>
<evidence type="ECO:0000313" key="1">
    <source>
        <dbReference type="EMBL" id="GAA0465916.1"/>
    </source>
</evidence>
<organism evidence="1 2">
    <name type="scientific">Alkalibacillus silvisoli</name>
    <dbReference type="NCBI Taxonomy" id="392823"/>
    <lineage>
        <taxon>Bacteria</taxon>
        <taxon>Bacillati</taxon>
        <taxon>Bacillota</taxon>
        <taxon>Bacilli</taxon>
        <taxon>Bacillales</taxon>
        <taxon>Bacillaceae</taxon>
        <taxon>Alkalibacillus</taxon>
    </lineage>
</organism>
<keyword evidence="2" id="KW-1185">Reference proteome</keyword>